<organism evidence="2 3">
    <name type="scientific">Panacibacter microcysteis</name>
    <dbReference type="NCBI Taxonomy" id="2793269"/>
    <lineage>
        <taxon>Bacteria</taxon>
        <taxon>Pseudomonadati</taxon>
        <taxon>Bacteroidota</taxon>
        <taxon>Chitinophagia</taxon>
        <taxon>Chitinophagales</taxon>
        <taxon>Chitinophagaceae</taxon>
        <taxon>Panacibacter</taxon>
    </lineage>
</organism>
<evidence type="ECO:0000313" key="3">
    <source>
        <dbReference type="Proteomes" id="UP000628448"/>
    </source>
</evidence>
<feature type="compositionally biased region" description="Basic and acidic residues" evidence="1">
    <location>
        <begin position="1"/>
        <end position="21"/>
    </location>
</feature>
<dbReference type="Proteomes" id="UP000628448">
    <property type="component" value="Unassembled WGS sequence"/>
</dbReference>
<reference evidence="2" key="1">
    <citation type="submission" date="2020-11" db="EMBL/GenBank/DDBJ databases">
        <title>Bacterial whole genome sequence for Panacibacter sp. DH6.</title>
        <authorList>
            <person name="Le V."/>
            <person name="Ko S."/>
            <person name="Ahn C.-Y."/>
            <person name="Oh H.-M."/>
        </authorList>
    </citation>
    <scope>NUCLEOTIDE SEQUENCE</scope>
    <source>
        <strain evidence="2">DH6</strain>
    </source>
</reference>
<feature type="compositionally biased region" description="Basic and acidic residues" evidence="1">
    <location>
        <begin position="41"/>
        <end position="50"/>
    </location>
</feature>
<dbReference type="AlphaFoldDB" id="A0A931DZK5"/>
<keyword evidence="3" id="KW-1185">Reference proteome</keyword>
<dbReference type="RefSeq" id="WP_196989888.1">
    <property type="nucleotide sequence ID" value="NZ_JADWYR010000001.1"/>
</dbReference>
<evidence type="ECO:0000313" key="2">
    <source>
        <dbReference type="EMBL" id="MBG9375862.1"/>
    </source>
</evidence>
<evidence type="ECO:0000256" key="1">
    <source>
        <dbReference type="SAM" id="MobiDB-lite"/>
    </source>
</evidence>
<sequence length="64" mass="7190">MKHQDADLTKNNEEKPVRENKPNSIGDGLKPGEKTGYPFPGKEDKQHDSQPEFIEPANNNSVNE</sequence>
<feature type="region of interest" description="Disordered" evidence="1">
    <location>
        <begin position="1"/>
        <end position="64"/>
    </location>
</feature>
<comment type="caution">
    <text evidence="2">The sequence shown here is derived from an EMBL/GenBank/DDBJ whole genome shotgun (WGS) entry which is preliminary data.</text>
</comment>
<proteinExistence type="predicted"/>
<name>A0A931DZK5_9BACT</name>
<gene>
    <name evidence="2" type="ORF">I5907_06420</name>
</gene>
<dbReference type="EMBL" id="JADWYR010000001">
    <property type="protein sequence ID" value="MBG9375862.1"/>
    <property type="molecule type" value="Genomic_DNA"/>
</dbReference>
<protein>
    <submittedName>
        <fullName evidence="2">Uncharacterized protein</fullName>
    </submittedName>
</protein>
<accession>A0A931DZK5</accession>